<proteinExistence type="predicted"/>
<evidence type="ECO:0000313" key="2">
    <source>
        <dbReference type="EMBL" id="CAJ1067665.1"/>
    </source>
</evidence>
<reference evidence="2" key="1">
    <citation type="submission" date="2023-08" db="EMBL/GenBank/DDBJ databases">
        <authorList>
            <person name="Alioto T."/>
            <person name="Alioto T."/>
            <person name="Gomez Garrido J."/>
        </authorList>
    </citation>
    <scope>NUCLEOTIDE SEQUENCE</scope>
</reference>
<keyword evidence="3" id="KW-1185">Reference proteome</keyword>
<evidence type="ECO:0000256" key="1">
    <source>
        <dbReference type="SAM" id="MobiDB-lite"/>
    </source>
</evidence>
<sequence>MFHSNKLSFPPPYSKSSPCPACHSLSRSSCPSQHEVTSTILRPKPLSASQTKEVIVRSVEELSAASSSSCCEDDDGGDDETRLKQTMTHRLSGTLRENTSVSPHSPVLQPSGLAQQQAPLPLLHLSYFSENQTCRGVERGSNYGVTLAVGDKTSEGLGLSRNTERPLLALGGWQQEICQDSQALRSYTGLPRPRNKSSSVSVCTL</sequence>
<gene>
    <name evidence="2" type="ORF">XNOV1_A037918</name>
</gene>
<feature type="region of interest" description="Disordered" evidence="1">
    <location>
        <begin position="28"/>
        <end position="50"/>
    </location>
</feature>
<feature type="compositionally biased region" description="Polar residues" evidence="1">
    <location>
        <begin position="28"/>
        <end position="40"/>
    </location>
</feature>
<feature type="region of interest" description="Disordered" evidence="1">
    <location>
        <begin position="1"/>
        <end position="20"/>
    </location>
</feature>
<organism evidence="2 3">
    <name type="scientific">Xyrichtys novacula</name>
    <name type="common">Pearly razorfish</name>
    <name type="synonym">Hemipteronotus novacula</name>
    <dbReference type="NCBI Taxonomy" id="13765"/>
    <lineage>
        <taxon>Eukaryota</taxon>
        <taxon>Metazoa</taxon>
        <taxon>Chordata</taxon>
        <taxon>Craniata</taxon>
        <taxon>Vertebrata</taxon>
        <taxon>Euteleostomi</taxon>
        <taxon>Actinopterygii</taxon>
        <taxon>Neopterygii</taxon>
        <taxon>Teleostei</taxon>
        <taxon>Neoteleostei</taxon>
        <taxon>Acanthomorphata</taxon>
        <taxon>Eupercaria</taxon>
        <taxon>Labriformes</taxon>
        <taxon>Labridae</taxon>
        <taxon>Xyrichtys</taxon>
    </lineage>
</organism>
<accession>A0AAV1G3B3</accession>
<dbReference type="EMBL" id="OY660874">
    <property type="protein sequence ID" value="CAJ1067665.1"/>
    <property type="molecule type" value="Genomic_DNA"/>
</dbReference>
<evidence type="ECO:0000313" key="3">
    <source>
        <dbReference type="Proteomes" id="UP001178508"/>
    </source>
</evidence>
<dbReference type="AlphaFoldDB" id="A0AAV1G3B3"/>
<dbReference type="Proteomes" id="UP001178508">
    <property type="component" value="Chromosome 11"/>
</dbReference>
<name>A0AAV1G3B3_XYRNO</name>
<protein>
    <submittedName>
        <fullName evidence="2">Uncharacterized protein LOC117811970</fullName>
    </submittedName>
</protein>